<feature type="compositionally biased region" description="Low complexity" evidence="7">
    <location>
        <begin position="61"/>
        <end position="80"/>
    </location>
</feature>
<dbReference type="GO" id="GO:0016874">
    <property type="term" value="F:ligase activity"/>
    <property type="evidence" value="ECO:0007669"/>
    <property type="project" value="UniProtKB-KW"/>
</dbReference>
<keyword evidence="4 9" id="KW-0436">Ligase</keyword>
<dbReference type="PROSITE" id="PS00455">
    <property type="entry name" value="AMP_BINDING"/>
    <property type="match status" value="1"/>
</dbReference>
<evidence type="ECO:0000313" key="9">
    <source>
        <dbReference type="EMBL" id="TWU61030.1"/>
    </source>
</evidence>
<dbReference type="InterPro" id="IPR006162">
    <property type="entry name" value="Ppantetheine_attach_site"/>
</dbReference>
<dbReference type="PANTHER" id="PTHR22754">
    <property type="entry name" value="DISCO-INTERACTING PROTEIN 2 DIP2 -RELATED"/>
    <property type="match status" value="1"/>
</dbReference>
<sequence>MPSSEFTNCPTLPELIRRRAERTGDRTALVFVSDDDERFEWTYGDLWRRALETAARLPEPNSVHSSDASASSNSANRISSQGQPDRALLLFPPGLEFMAGFLGAQLAGFIPVPTAYPKPNRQMPRLDSAADDCRPTVLIGDAASLAGLDDNRLAASARSIARVATDENVPSNHGIALADAPAFSPQHLPGADTVAFLQYTSGSTSEPKGVLVRHRNLIANLESIRRGFQIDWQDDDVQRPDRGVFWLPFFHDMGLIGGILEPLYVGGTAVLMSPRAFLRRPIRWLELISEEKARISGAPNFAFQLAVDRVTPEQADNLDLSNWKTAFCGAEPIAPRTLSDFANRFEPCGFSRDAFYPCYGLAEATLLAAGGDGPSEPKTVTVHRGSLGQGKAEVDPKGRGREFVKLVACGSAAYQTELVIVDPQSRQPVASQVVGEIWIRGEGVTDGYWNRDEENETQFRASLAHDDGRRFCRTGDLGFEFEGNLFITGRRKDVVVLRGRNHYPQDIEATVRELFAGESIQTAAFAVDAHRGEALIVVVELPRRDANADHAGTVRRIRRAIVEAHEIDPTEVLLVRAATVPLTSSGKVQRLRCRQQFLDGDIKTKHHYRRAFAGEQSVMLPDLPASPDGSDRNTVIQAIEAWLVEWLTVRAGVRPDDIELDKPFAEYGLDSMTAVEMSGEIEDWSGIELTPVLALNHPTVSRLSVYLADQWLGDSRTSASAEDGSAPQALNGHADDLSQPTVEELDPAELEGLLDEIEGLSEDQVNHALADKRRT</sequence>
<feature type="region of interest" description="Disordered" evidence="7">
    <location>
        <begin position="717"/>
        <end position="750"/>
    </location>
</feature>
<proteinExistence type="inferred from homology"/>
<dbReference type="Pfam" id="PF23024">
    <property type="entry name" value="AMP-dom_DIP2-like"/>
    <property type="match status" value="1"/>
</dbReference>
<dbReference type="SMART" id="SM00823">
    <property type="entry name" value="PKS_PP"/>
    <property type="match status" value="1"/>
</dbReference>
<evidence type="ECO:0000256" key="7">
    <source>
        <dbReference type="SAM" id="MobiDB-lite"/>
    </source>
</evidence>
<dbReference type="SMART" id="SM01294">
    <property type="entry name" value="PKS_PP_betabranch"/>
    <property type="match status" value="1"/>
</dbReference>
<dbReference type="InterPro" id="IPR020806">
    <property type="entry name" value="PKS_PP-bd"/>
</dbReference>
<protein>
    <submittedName>
        <fullName evidence="9">Long-chain-fatty-acid--AMP ligase FadD29</fullName>
        <ecNumber evidence="9">6.2.1.-</ecNumber>
    </submittedName>
</protein>
<evidence type="ECO:0000256" key="5">
    <source>
        <dbReference type="ARBA" id="ARBA00022832"/>
    </source>
</evidence>
<dbReference type="Gene3D" id="3.40.50.12780">
    <property type="entry name" value="N-terminal domain of ligase-like"/>
    <property type="match status" value="1"/>
</dbReference>
<dbReference type="PANTHER" id="PTHR22754:SF32">
    <property type="entry name" value="DISCO-INTERACTING PROTEIN 2"/>
    <property type="match status" value="1"/>
</dbReference>
<dbReference type="CDD" id="cd05931">
    <property type="entry name" value="FAAL"/>
    <property type="match status" value="1"/>
</dbReference>
<keyword evidence="3" id="KW-0597">Phosphoprotein</keyword>
<dbReference type="GO" id="GO:0070566">
    <property type="term" value="F:adenylyltransferase activity"/>
    <property type="evidence" value="ECO:0007669"/>
    <property type="project" value="TreeGrafter"/>
</dbReference>
<keyword evidence="2" id="KW-0596">Phosphopantetheine</keyword>
<dbReference type="AlphaFoldDB" id="A0A5C6FJM5"/>
<dbReference type="Pfam" id="PF00550">
    <property type="entry name" value="PP-binding"/>
    <property type="match status" value="1"/>
</dbReference>
<dbReference type="Gene3D" id="1.10.1200.10">
    <property type="entry name" value="ACP-like"/>
    <property type="match status" value="1"/>
</dbReference>
<dbReference type="InterPro" id="IPR045851">
    <property type="entry name" value="AMP-bd_C_sf"/>
</dbReference>
<dbReference type="InterPro" id="IPR000873">
    <property type="entry name" value="AMP-dep_synth/lig_dom"/>
</dbReference>
<evidence type="ECO:0000259" key="8">
    <source>
        <dbReference type="PROSITE" id="PS50075"/>
    </source>
</evidence>
<dbReference type="EMBL" id="SJPZ01000003">
    <property type="protein sequence ID" value="TWU61030.1"/>
    <property type="molecule type" value="Genomic_DNA"/>
</dbReference>
<dbReference type="InterPro" id="IPR009081">
    <property type="entry name" value="PP-bd_ACP"/>
</dbReference>
<evidence type="ECO:0000256" key="3">
    <source>
        <dbReference type="ARBA" id="ARBA00022553"/>
    </source>
</evidence>
<evidence type="ECO:0000256" key="6">
    <source>
        <dbReference type="ARBA" id="ARBA00023098"/>
    </source>
</evidence>
<organism evidence="9 10">
    <name type="scientific">Crateriforma conspicua</name>
    <dbReference type="NCBI Taxonomy" id="2527996"/>
    <lineage>
        <taxon>Bacteria</taxon>
        <taxon>Pseudomonadati</taxon>
        <taxon>Planctomycetota</taxon>
        <taxon>Planctomycetia</taxon>
        <taxon>Planctomycetales</taxon>
        <taxon>Planctomycetaceae</taxon>
        <taxon>Crateriforma</taxon>
    </lineage>
</organism>
<dbReference type="OrthoDB" id="219272at2"/>
<dbReference type="GO" id="GO:0006633">
    <property type="term" value="P:fatty acid biosynthetic process"/>
    <property type="evidence" value="ECO:0007669"/>
    <property type="project" value="TreeGrafter"/>
</dbReference>
<dbReference type="PROSITE" id="PS00012">
    <property type="entry name" value="PHOSPHOPANTETHEINE"/>
    <property type="match status" value="1"/>
</dbReference>
<feature type="domain" description="Carrier" evidence="8">
    <location>
        <begin position="633"/>
        <end position="711"/>
    </location>
</feature>
<evidence type="ECO:0000256" key="4">
    <source>
        <dbReference type="ARBA" id="ARBA00022598"/>
    </source>
</evidence>
<evidence type="ECO:0000256" key="1">
    <source>
        <dbReference type="ARBA" id="ARBA00006432"/>
    </source>
</evidence>
<dbReference type="InterPro" id="IPR042099">
    <property type="entry name" value="ANL_N_sf"/>
</dbReference>
<dbReference type="Proteomes" id="UP000316476">
    <property type="component" value="Unassembled WGS sequence"/>
</dbReference>
<gene>
    <name evidence="9" type="ORF">V7x_53420</name>
</gene>
<feature type="region of interest" description="Disordered" evidence="7">
    <location>
        <begin position="57"/>
        <end position="82"/>
    </location>
</feature>
<dbReference type="GO" id="GO:0005886">
    <property type="term" value="C:plasma membrane"/>
    <property type="evidence" value="ECO:0007669"/>
    <property type="project" value="TreeGrafter"/>
</dbReference>
<name>A0A5C6FJM5_9PLAN</name>
<dbReference type="Pfam" id="PF00501">
    <property type="entry name" value="AMP-binding"/>
    <property type="match status" value="1"/>
</dbReference>
<dbReference type="PROSITE" id="PS50075">
    <property type="entry name" value="CARRIER"/>
    <property type="match status" value="1"/>
</dbReference>
<comment type="similarity">
    <text evidence="1">Belongs to the ATP-dependent AMP-binding enzyme family.</text>
</comment>
<dbReference type="InterPro" id="IPR025110">
    <property type="entry name" value="AMP-bd_C"/>
</dbReference>
<keyword evidence="5" id="KW-0276">Fatty acid metabolism</keyword>
<dbReference type="SUPFAM" id="SSF56801">
    <property type="entry name" value="Acetyl-CoA synthetase-like"/>
    <property type="match status" value="1"/>
</dbReference>
<dbReference type="InterPro" id="IPR020845">
    <property type="entry name" value="AMP-binding_CS"/>
</dbReference>
<dbReference type="GO" id="GO:0071766">
    <property type="term" value="P:Actinobacterium-type cell wall biogenesis"/>
    <property type="evidence" value="ECO:0007669"/>
    <property type="project" value="UniProtKB-ARBA"/>
</dbReference>
<dbReference type="FunFam" id="3.40.50.12780:FF:000013">
    <property type="entry name" value="Long-chain-fatty-acid--AMP ligase FadD32"/>
    <property type="match status" value="1"/>
</dbReference>
<evidence type="ECO:0000256" key="2">
    <source>
        <dbReference type="ARBA" id="ARBA00022450"/>
    </source>
</evidence>
<evidence type="ECO:0000313" key="10">
    <source>
        <dbReference type="Proteomes" id="UP000316476"/>
    </source>
</evidence>
<accession>A0A5C6FJM5</accession>
<dbReference type="SUPFAM" id="SSF47336">
    <property type="entry name" value="ACP-like"/>
    <property type="match status" value="1"/>
</dbReference>
<dbReference type="EC" id="6.2.1.-" evidence="9"/>
<dbReference type="Gene3D" id="3.30.300.30">
    <property type="match status" value="1"/>
</dbReference>
<reference evidence="9 10" key="1">
    <citation type="submission" date="2019-02" db="EMBL/GenBank/DDBJ databases">
        <title>Deep-cultivation of Planctomycetes and their phenomic and genomic characterization uncovers novel biology.</title>
        <authorList>
            <person name="Wiegand S."/>
            <person name="Jogler M."/>
            <person name="Boedeker C."/>
            <person name="Pinto D."/>
            <person name="Vollmers J."/>
            <person name="Rivas-Marin E."/>
            <person name="Kohn T."/>
            <person name="Peeters S.H."/>
            <person name="Heuer A."/>
            <person name="Rast P."/>
            <person name="Oberbeckmann S."/>
            <person name="Bunk B."/>
            <person name="Jeske O."/>
            <person name="Meyerdierks A."/>
            <person name="Storesund J.E."/>
            <person name="Kallscheuer N."/>
            <person name="Luecker S."/>
            <person name="Lage O.M."/>
            <person name="Pohl T."/>
            <person name="Merkel B.J."/>
            <person name="Hornburger P."/>
            <person name="Mueller R.-W."/>
            <person name="Bruemmer F."/>
            <person name="Labrenz M."/>
            <person name="Spormann A.M."/>
            <person name="Op Den Camp H."/>
            <person name="Overmann J."/>
            <person name="Amann R."/>
            <person name="Jetten M.S.M."/>
            <person name="Mascher T."/>
            <person name="Medema M.H."/>
            <person name="Devos D.P."/>
            <person name="Kaster A.-K."/>
            <person name="Ovreas L."/>
            <person name="Rohde M."/>
            <person name="Galperin M.Y."/>
            <person name="Jogler C."/>
        </authorList>
    </citation>
    <scope>NUCLEOTIDE SEQUENCE [LARGE SCALE GENOMIC DNA]</scope>
    <source>
        <strain evidence="9 10">V7</strain>
    </source>
</reference>
<dbReference type="GO" id="GO:0031177">
    <property type="term" value="F:phosphopantetheine binding"/>
    <property type="evidence" value="ECO:0007669"/>
    <property type="project" value="InterPro"/>
</dbReference>
<keyword evidence="6" id="KW-0443">Lipid metabolism</keyword>
<dbReference type="InterPro" id="IPR040097">
    <property type="entry name" value="FAAL/FAAC"/>
</dbReference>
<comment type="caution">
    <text evidence="9">The sequence shown here is derived from an EMBL/GenBank/DDBJ whole genome shotgun (WGS) entry which is preliminary data.</text>
</comment>
<dbReference type="RefSeq" id="WP_146416371.1">
    <property type="nucleotide sequence ID" value="NZ_SJPZ01000003.1"/>
</dbReference>
<dbReference type="InterPro" id="IPR036736">
    <property type="entry name" value="ACP-like_sf"/>
</dbReference>